<dbReference type="Gene3D" id="1.10.287.70">
    <property type="match status" value="1"/>
</dbReference>
<evidence type="ECO:0000256" key="7">
    <source>
        <dbReference type="ARBA" id="ARBA00022958"/>
    </source>
</evidence>
<gene>
    <name evidence="14" type="ORF">IR213_16060</name>
</gene>
<comment type="caution">
    <text evidence="14">The sequence shown here is derived from an EMBL/GenBank/DDBJ whole genome shotgun (WGS) entry which is preliminary data.</text>
</comment>
<dbReference type="Pfam" id="PF00520">
    <property type="entry name" value="Ion_trans"/>
    <property type="match status" value="1"/>
</dbReference>
<evidence type="ECO:0000256" key="10">
    <source>
        <dbReference type="ARBA" id="ARBA00023136"/>
    </source>
</evidence>
<name>A0A930UES3_9FLAO</name>
<dbReference type="SUPFAM" id="SSF81324">
    <property type="entry name" value="Voltage-gated potassium channels"/>
    <property type="match status" value="1"/>
</dbReference>
<keyword evidence="4 12" id="KW-0812">Transmembrane</keyword>
<dbReference type="Gene3D" id="1.20.5.110">
    <property type="match status" value="1"/>
</dbReference>
<dbReference type="PANTHER" id="PTHR11537">
    <property type="entry name" value="VOLTAGE-GATED POTASSIUM CHANNEL"/>
    <property type="match status" value="1"/>
</dbReference>
<dbReference type="EMBL" id="JADHEC010000088">
    <property type="protein sequence ID" value="MBF2710079.1"/>
    <property type="molecule type" value="Genomic_DNA"/>
</dbReference>
<evidence type="ECO:0000313" key="15">
    <source>
        <dbReference type="Proteomes" id="UP000646211"/>
    </source>
</evidence>
<feature type="transmembrane region" description="Helical" evidence="12">
    <location>
        <begin position="12"/>
        <end position="37"/>
    </location>
</feature>
<dbReference type="Proteomes" id="UP000646211">
    <property type="component" value="Unassembled WGS sequence"/>
</dbReference>
<evidence type="ECO:0000256" key="9">
    <source>
        <dbReference type="ARBA" id="ARBA00023065"/>
    </source>
</evidence>
<dbReference type="RefSeq" id="WP_194313294.1">
    <property type="nucleotide sequence ID" value="NZ_JADHEC010000088.1"/>
</dbReference>
<reference evidence="14" key="1">
    <citation type="submission" date="2020-11" db="EMBL/GenBank/DDBJ databases">
        <title>Genome of Flavobacterium soyangense.</title>
        <authorList>
            <person name="Liu Q."/>
            <person name="Xin Y.-H."/>
        </authorList>
    </citation>
    <scope>NUCLEOTIDE SEQUENCE</scope>
    <source>
        <strain evidence="14">CGMCC 1.13493</strain>
    </source>
</reference>
<dbReference type="GO" id="GO:0005249">
    <property type="term" value="F:voltage-gated potassium channel activity"/>
    <property type="evidence" value="ECO:0007669"/>
    <property type="project" value="InterPro"/>
</dbReference>
<dbReference type="Gene3D" id="1.20.120.350">
    <property type="entry name" value="Voltage-gated potassium channels. Chain C"/>
    <property type="match status" value="1"/>
</dbReference>
<evidence type="ECO:0000256" key="11">
    <source>
        <dbReference type="ARBA" id="ARBA00023303"/>
    </source>
</evidence>
<feature type="transmembrane region" description="Helical" evidence="12">
    <location>
        <begin position="188"/>
        <end position="213"/>
    </location>
</feature>
<protein>
    <submittedName>
        <fullName evidence="14">Two pore domain potassium channel family protein</fullName>
    </submittedName>
</protein>
<keyword evidence="11 14" id="KW-0407">Ion channel</keyword>
<accession>A0A930UES3</accession>
<dbReference type="GO" id="GO:0008076">
    <property type="term" value="C:voltage-gated potassium channel complex"/>
    <property type="evidence" value="ECO:0007669"/>
    <property type="project" value="InterPro"/>
</dbReference>
<dbReference type="InterPro" id="IPR027359">
    <property type="entry name" value="Volt_channel_dom_sf"/>
</dbReference>
<dbReference type="PANTHER" id="PTHR11537:SF254">
    <property type="entry name" value="POTASSIUM VOLTAGE-GATED CHANNEL PROTEIN SHAB"/>
    <property type="match status" value="1"/>
</dbReference>
<keyword evidence="2" id="KW-0813">Transport</keyword>
<keyword evidence="8 12" id="KW-1133">Transmembrane helix</keyword>
<evidence type="ECO:0000256" key="8">
    <source>
        <dbReference type="ARBA" id="ARBA00022989"/>
    </source>
</evidence>
<dbReference type="PRINTS" id="PR00169">
    <property type="entry name" value="KCHANNEL"/>
</dbReference>
<keyword evidence="15" id="KW-1185">Reference proteome</keyword>
<dbReference type="GO" id="GO:0001508">
    <property type="term" value="P:action potential"/>
    <property type="evidence" value="ECO:0007669"/>
    <property type="project" value="TreeGrafter"/>
</dbReference>
<keyword evidence="7" id="KW-0630">Potassium</keyword>
<organism evidence="14 15">
    <name type="scientific">Flavobacterium soyangense</name>
    <dbReference type="NCBI Taxonomy" id="2023265"/>
    <lineage>
        <taxon>Bacteria</taxon>
        <taxon>Pseudomonadati</taxon>
        <taxon>Bacteroidota</taxon>
        <taxon>Flavobacteriia</taxon>
        <taxon>Flavobacteriales</taxon>
        <taxon>Flavobacteriaceae</taxon>
        <taxon>Flavobacterium</taxon>
    </lineage>
</organism>
<proteinExistence type="predicted"/>
<keyword evidence="5" id="KW-0631">Potassium channel</keyword>
<feature type="transmembrane region" description="Helical" evidence="12">
    <location>
        <begin position="44"/>
        <end position="65"/>
    </location>
</feature>
<evidence type="ECO:0000256" key="2">
    <source>
        <dbReference type="ARBA" id="ARBA00022448"/>
    </source>
</evidence>
<comment type="subcellular location">
    <subcellularLocation>
        <location evidence="1">Membrane</location>
        <topology evidence="1">Multi-pass membrane protein</topology>
    </subcellularLocation>
</comment>
<keyword evidence="6" id="KW-0851">Voltage-gated channel</keyword>
<dbReference type="InterPro" id="IPR028325">
    <property type="entry name" value="VG_K_chnl"/>
</dbReference>
<dbReference type="InterPro" id="IPR005821">
    <property type="entry name" value="Ion_trans_dom"/>
</dbReference>
<evidence type="ECO:0000313" key="14">
    <source>
        <dbReference type="EMBL" id="MBF2710079.1"/>
    </source>
</evidence>
<dbReference type="AlphaFoldDB" id="A0A930UES3"/>
<keyword evidence="9" id="KW-0406">Ion transport</keyword>
<keyword evidence="3" id="KW-0633">Potassium transport</keyword>
<feature type="transmembrane region" description="Helical" evidence="12">
    <location>
        <begin position="128"/>
        <end position="149"/>
    </location>
</feature>
<evidence type="ECO:0000256" key="3">
    <source>
        <dbReference type="ARBA" id="ARBA00022538"/>
    </source>
</evidence>
<evidence type="ECO:0000259" key="13">
    <source>
        <dbReference type="Pfam" id="PF00520"/>
    </source>
</evidence>
<evidence type="ECO:0000256" key="5">
    <source>
        <dbReference type="ARBA" id="ARBA00022826"/>
    </source>
</evidence>
<keyword evidence="10 12" id="KW-0472">Membrane</keyword>
<evidence type="ECO:0000256" key="12">
    <source>
        <dbReference type="SAM" id="Phobius"/>
    </source>
</evidence>
<evidence type="ECO:0000256" key="6">
    <source>
        <dbReference type="ARBA" id="ARBA00022882"/>
    </source>
</evidence>
<feature type="domain" description="Ion transport" evidence="13">
    <location>
        <begin position="14"/>
        <end position="215"/>
    </location>
</feature>
<evidence type="ECO:0000256" key="4">
    <source>
        <dbReference type="ARBA" id="ARBA00022692"/>
    </source>
</evidence>
<sequence>MTEINNTQNKLGLLNIIVIVLSIYVLGALIIDTVFILPKETSVLLNYIDDTICAFFFFEFCVRFFNSENKLEFMKWGWIDLLSSLPMVGFLRAGRLLRLIRLLRIIRAFRSTKTLVNHIFANKAQGTFTSMAVISILLVIFSAIGILQVETDPNSNIKTAEDAIWWAYVTITTVGYGDKFPVTTEGRIIAAILMTAGVGLFGTFTAFVASWFATDRK</sequence>
<evidence type="ECO:0000256" key="1">
    <source>
        <dbReference type="ARBA" id="ARBA00004141"/>
    </source>
</evidence>